<dbReference type="PANTHER" id="PTHR31627:SF4">
    <property type="entry name" value="SERPENTINE RECEPTOR CLASS GAMMA-9"/>
    <property type="match status" value="1"/>
</dbReference>
<reference evidence="8" key="1">
    <citation type="submission" date="2010-08" db="EMBL/GenBank/DDBJ databases">
        <authorList>
            <consortium name="Caenorhabditis japonica Sequencing Consortium"/>
            <person name="Wilson R.K."/>
        </authorList>
    </citation>
    <scope>NUCLEOTIDE SEQUENCE [LARGE SCALE GENOMIC DNA]</scope>
    <source>
        <strain evidence="8">DF5081</strain>
    </source>
</reference>
<name>A0A8R1DW09_CAEJA</name>
<dbReference type="Proteomes" id="UP000005237">
    <property type="component" value="Unassembled WGS sequence"/>
</dbReference>
<keyword evidence="4 6" id="KW-1133">Transmembrane helix</keyword>
<keyword evidence="3 6" id="KW-0812">Transmembrane</keyword>
<proteinExistence type="inferred from homology"/>
<feature type="transmembrane region" description="Helical" evidence="6">
    <location>
        <begin position="32"/>
        <end position="54"/>
    </location>
</feature>
<feature type="transmembrane region" description="Helical" evidence="6">
    <location>
        <begin position="66"/>
        <end position="87"/>
    </location>
</feature>
<dbReference type="GO" id="GO:0016020">
    <property type="term" value="C:membrane"/>
    <property type="evidence" value="ECO:0007669"/>
    <property type="project" value="UniProtKB-SubCell"/>
</dbReference>
<feature type="transmembrane region" description="Helical" evidence="6">
    <location>
        <begin position="361"/>
        <end position="385"/>
    </location>
</feature>
<comment type="caution">
    <text evidence="6">Lacks conserved residue(s) required for the propagation of feature annotation.</text>
</comment>
<evidence type="ECO:0000256" key="6">
    <source>
        <dbReference type="RuleBase" id="RU280813"/>
    </source>
</evidence>
<evidence type="ECO:0000256" key="5">
    <source>
        <dbReference type="ARBA" id="ARBA00023136"/>
    </source>
</evidence>
<keyword evidence="5 6" id="KW-0472">Membrane</keyword>
<evidence type="ECO:0000256" key="3">
    <source>
        <dbReference type="ARBA" id="ARBA00022692"/>
    </source>
</evidence>
<feature type="transmembrane region" description="Helical" evidence="6">
    <location>
        <begin position="277"/>
        <end position="294"/>
    </location>
</feature>
<dbReference type="InterPro" id="IPR051119">
    <property type="entry name" value="Nematode_SR-like"/>
</dbReference>
<dbReference type="AlphaFoldDB" id="A0A8R1DW09"/>
<evidence type="ECO:0000256" key="4">
    <source>
        <dbReference type="ARBA" id="ARBA00022989"/>
    </source>
</evidence>
<accession>A0A8R1DW09</accession>
<dbReference type="Pfam" id="PF02118">
    <property type="entry name" value="Srg"/>
    <property type="match status" value="2"/>
</dbReference>
<comment type="subcellular location">
    <subcellularLocation>
        <location evidence="1">Membrane</location>
        <topology evidence="1">Multi-pass membrane protein</topology>
    </subcellularLocation>
</comment>
<comment type="similarity">
    <text evidence="2 6">Belongs to the nematode receptor-like protein srg family.</text>
</comment>
<dbReference type="GO" id="GO:0007606">
    <property type="term" value="P:sensory perception of chemical stimulus"/>
    <property type="evidence" value="ECO:0007669"/>
    <property type="project" value="UniProtKB-UniRule"/>
</dbReference>
<feature type="transmembrane region" description="Helical" evidence="6">
    <location>
        <begin position="236"/>
        <end position="257"/>
    </location>
</feature>
<evidence type="ECO:0000256" key="1">
    <source>
        <dbReference type="ARBA" id="ARBA00004141"/>
    </source>
</evidence>
<keyword evidence="8" id="KW-1185">Reference proteome</keyword>
<dbReference type="InterPro" id="IPR000609">
    <property type="entry name" value="7TM_GPCR_serpentine_rcpt_Srg"/>
</dbReference>
<evidence type="ECO:0000313" key="8">
    <source>
        <dbReference type="Proteomes" id="UP000005237"/>
    </source>
</evidence>
<sequence length="415" mass="48461">MEMEDDGYVQKDDEHYKVCHNDYNPIVENIKLAIQLVYLILSAIFMIRVIYVVGWKCRTTFRNNSFFNIFLIDCFVGLLLILSSIFFYRPIMYIPQICAYISHVLLFDFPIFLDVYQPIFRYLQAFQILIQMLSVANRASCVLVPVSYAKFWRKNWRRMIIIVGMVTFIWVWNLAVSEKLLRHAYGGLVISFNKRIGFGLLLLLIDIFIARFFVYFPQLCQSASHFFQSHRLIMDVYYPLLNYLHCAQPLIQIFLTTNRASSVLWPVEHNKKWARKLPFIIAFVSLSPILFIWNTIVSTKIIVYYFGGFFIIGVETISWADVNVFLFVIRSMTVGVTVISTTVMFKGMSKMKNRMKKSEKVLCVASAINSVCFMVPSFFEALAFFSEVYGNSWINFLVQPFAWDVLNVGHVLTEK</sequence>
<dbReference type="PANTHER" id="PTHR31627">
    <property type="entry name" value="SERPENTINE RECEPTOR CLASS GAMMA-RELATED"/>
    <property type="match status" value="1"/>
</dbReference>
<dbReference type="GO" id="GO:0004888">
    <property type="term" value="F:transmembrane signaling receptor activity"/>
    <property type="evidence" value="ECO:0007669"/>
    <property type="project" value="InterPro"/>
</dbReference>
<dbReference type="EnsemblMetazoa" id="CJA12804.1">
    <property type="protein sequence ID" value="CJA12804.1"/>
    <property type="gene ID" value="WBGene00132008"/>
</dbReference>
<reference evidence="7" key="2">
    <citation type="submission" date="2022-06" db="UniProtKB">
        <authorList>
            <consortium name="EnsemblMetazoa"/>
        </authorList>
    </citation>
    <scope>IDENTIFICATION</scope>
    <source>
        <strain evidence="7">DF5081</strain>
    </source>
</reference>
<dbReference type="PRINTS" id="PR00698">
    <property type="entry name" value="TMPROTEINSRG"/>
</dbReference>
<feature type="transmembrane region" description="Helical" evidence="6">
    <location>
        <begin position="325"/>
        <end position="349"/>
    </location>
</feature>
<protein>
    <recommendedName>
        <fullName evidence="6">Serpentine receptor class gamma</fullName>
    </recommendedName>
</protein>
<feature type="transmembrane region" description="Helical" evidence="6">
    <location>
        <begin position="301"/>
        <end position="319"/>
    </location>
</feature>
<feature type="transmembrane region" description="Helical" evidence="6">
    <location>
        <begin position="159"/>
        <end position="176"/>
    </location>
</feature>
<organism evidence="7 8">
    <name type="scientific">Caenorhabditis japonica</name>
    <dbReference type="NCBI Taxonomy" id="281687"/>
    <lineage>
        <taxon>Eukaryota</taxon>
        <taxon>Metazoa</taxon>
        <taxon>Ecdysozoa</taxon>
        <taxon>Nematoda</taxon>
        <taxon>Chromadorea</taxon>
        <taxon>Rhabditida</taxon>
        <taxon>Rhabditina</taxon>
        <taxon>Rhabditomorpha</taxon>
        <taxon>Rhabditoidea</taxon>
        <taxon>Rhabditidae</taxon>
        <taxon>Peloderinae</taxon>
        <taxon>Caenorhabditis</taxon>
    </lineage>
</organism>
<feature type="transmembrane region" description="Helical" evidence="6">
    <location>
        <begin position="196"/>
        <end position="216"/>
    </location>
</feature>
<evidence type="ECO:0000256" key="2">
    <source>
        <dbReference type="ARBA" id="ARBA00005692"/>
    </source>
</evidence>
<feature type="transmembrane region" description="Helical" evidence="6">
    <location>
        <begin position="93"/>
        <end position="113"/>
    </location>
</feature>
<evidence type="ECO:0000313" key="7">
    <source>
        <dbReference type="EnsemblMetazoa" id="CJA12804.1"/>
    </source>
</evidence>